<dbReference type="EMBL" id="CAJOBJ010009373">
    <property type="protein sequence ID" value="CAF4136556.1"/>
    <property type="molecule type" value="Genomic_DNA"/>
</dbReference>
<accession>A0A8S2QYF3</accession>
<gene>
    <name evidence="3" type="ORF">BYL167_LOCUS23359</name>
    <name evidence="2" type="ORF">GIL414_LOCUS18790</name>
</gene>
<evidence type="ECO:0000313" key="3">
    <source>
        <dbReference type="EMBL" id="CAF4193865.1"/>
    </source>
</evidence>
<organism evidence="2 4">
    <name type="scientific">Rotaria magnacalcarata</name>
    <dbReference type="NCBI Taxonomy" id="392030"/>
    <lineage>
        <taxon>Eukaryota</taxon>
        <taxon>Metazoa</taxon>
        <taxon>Spiralia</taxon>
        <taxon>Gnathifera</taxon>
        <taxon>Rotifera</taxon>
        <taxon>Eurotatoria</taxon>
        <taxon>Bdelloidea</taxon>
        <taxon>Philodinida</taxon>
        <taxon>Philodinidae</taxon>
        <taxon>Rotaria</taxon>
    </lineage>
</organism>
<keyword evidence="1" id="KW-0175">Coiled coil</keyword>
<feature type="coiled-coil region" evidence="1">
    <location>
        <begin position="133"/>
        <end position="160"/>
    </location>
</feature>
<dbReference type="Proteomes" id="UP000681967">
    <property type="component" value="Unassembled WGS sequence"/>
</dbReference>
<feature type="non-terminal residue" evidence="2">
    <location>
        <position position="1"/>
    </location>
</feature>
<comment type="caution">
    <text evidence="2">The sequence shown here is derived from an EMBL/GenBank/DDBJ whole genome shotgun (WGS) entry which is preliminary data.</text>
</comment>
<dbReference type="Proteomes" id="UP000681720">
    <property type="component" value="Unassembled WGS sequence"/>
</dbReference>
<proteinExistence type="predicted"/>
<name>A0A8S2QYF3_9BILA</name>
<evidence type="ECO:0000313" key="2">
    <source>
        <dbReference type="EMBL" id="CAF4136556.1"/>
    </source>
</evidence>
<dbReference type="EMBL" id="CAJOBH010016523">
    <property type="protein sequence ID" value="CAF4193865.1"/>
    <property type="molecule type" value="Genomic_DNA"/>
</dbReference>
<protein>
    <submittedName>
        <fullName evidence="2">Uncharacterized protein</fullName>
    </submittedName>
</protein>
<evidence type="ECO:0000313" key="4">
    <source>
        <dbReference type="Proteomes" id="UP000681720"/>
    </source>
</evidence>
<reference evidence="2" key="1">
    <citation type="submission" date="2021-02" db="EMBL/GenBank/DDBJ databases">
        <authorList>
            <person name="Nowell W R."/>
        </authorList>
    </citation>
    <scope>NUCLEOTIDE SEQUENCE</scope>
</reference>
<dbReference type="AlphaFoldDB" id="A0A8S2QYF3"/>
<sequence>TFCDMFWHDIERKRHIIHQHSKNNKLIYDSITQTKLHAARFKWHLFYTLIRNEYLKFLRKHALLVVANSTGMVSSTTAVAVVLTRTLSNEKYIHNEQNSSILLYDRPIMRQPPIPAKRSGYRYNFDYEQTSDLRFIYQQLKSLTTNVSQLKNNNHNLQQDELSKQEHHHHEQTYLPPNQCIIKKQSQVTCTFPDDYASSKFHHMPTIQRR</sequence>
<evidence type="ECO:0000256" key="1">
    <source>
        <dbReference type="SAM" id="Coils"/>
    </source>
</evidence>